<feature type="region of interest" description="Disordered" evidence="5">
    <location>
        <begin position="401"/>
        <end position="454"/>
    </location>
</feature>
<evidence type="ECO:0000256" key="2">
    <source>
        <dbReference type="ARBA" id="ARBA00022741"/>
    </source>
</evidence>
<dbReference type="InterPro" id="IPR007743">
    <property type="entry name" value="Immunity-related_GTPase-like"/>
</dbReference>
<sequence>KCLKPKPHAPGGEKWAIPHPELEELKAAHETGNLTGVAAKLKEELESLEKTRLDIAITGESGSGKSSFVNAIRGLGDEDEGAAKTGVVETTKDPKAYPHPVLPNVTIWDLPGIGTPSFKPGSYLKQVKFNNYDFFIIIASERFTSHHTTLAREIHKMGKRFYYVRSKVDADLYAAQNCRPSTYNEVRILQEIRDSCIKNLSDAREASPRVFLIWSWKWDKYDFPLLQETLANELDAHKRHAFILGLPNISAKILEKKKAELKKRIWKLALVSCGIAMLPVPGLSFACDVTILLVNMKLYLTAFGLDDNSLTRLAKQVGKPVAELKSVIKAVPMANSISKEWVVSLLTKSACAAVMIAEEVLDLIPVIGSVLSGGVSFGTTYYMLNSFLNDAAKDVQNVLAKQDPPQPIGPCPVPLVLESSNPEITHGPHKSKNPKVQSQSSKVHQSGQKWEGER</sequence>
<proteinExistence type="inferred from homology"/>
<feature type="compositionally biased region" description="Low complexity" evidence="5">
    <location>
        <begin position="435"/>
        <end position="454"/>
    </location>
</feature>
<evidence type="ECO:0000256" key="1">
    <source>
        <dbReference type="ARBA" id="ARBA00005429"/>
    </source>
</evidence>
<comment type="similarity">
    <text evidence="1">Belongs to the TRAFAC class dynamin-like GTPase superfamily. IRG family.</text>
</comment>
<dbReference type="SUPFAM" id="SSF52540">
    <property type="entry name" value="P-loop containing nucleoside triphosphate hydrolases"/>
    <property type="match status" value="1"/>
</dbReference>
<keyword evidence="3" id="KW-0378">Hydrolase</keyword>
<evidence type="ECO:0000256" key="5">
    <source>
        <dbReference type="SAM" id="MobiDB-lite"/>
    </source>
</evidence>
<evidence type="ECO:0000256" key="4">
    <source>
        <dbReference type="ARBA" id="ARBA00023134"/>
    </source>
</evidence>
<dbReference type="Gene3D" id="3.40.50.300">
    <property type="entry name" value="P-loop containing nucleotide triphosphate hydrolases"/>
    <property type="match status" value="1"/>
</dbReference>
<reference evidence="7" key="1">
    <citation type="submission" date="2025-08" db="UniProtKB">
        <authorList>
            <consortium name="Ensembl"/>
        </authorList>
    </citation>
    <scope>IDENTIFICATION</scope>
</reference>
<dbReference type="FunFam" id="3.40.50.300:FF:000541">
    <property type="entry name" value="Immunity related GTPase M"/>
    <property type="match status" value="1"/>
</dbReference>
<feature type="compositionally biased region" description="Pro residues" evidence="5">
    <location>
        <begin position="404"/>
        <end position="413"/>
    </location>
</feature>
<feature type="domain" description="IRG-type G" evidence="6">
    <location>
        <begin position="51"/>
        <end position="233"/>
    </location>
</feature>
<dbReference type="GO" id="GO:0016020">
    <property type="term" value="C:membrane"/>
    <property type="evidence" value="ECO:0007669"/>
    <property type="project" value="InterPro"/>
</dbReference>
<dbReference type="PANTHER" id="PTHR32341">
    <property type="entry name" value="INTERFERON-INDUCIBLE GTPASE"/>
    <property type="match status" value="1"/>
</dbReference>
<dbReference type="AlphaFoldDB" id="A0A8C3T5R3"/>
<keyword evidence="2" id="KW-0547">Nucleotide-binding</keyword>
<evidence type="ECO:0000259" key="6">
    <source>
        <dbReference type="PROSITE" id="PS51716"/>
    </source>
</evidence>
<name>A0A8C3T5R3_CHESE</name>
<evidence type="ECO:0000313" key="8">
    <source>
        <dbReference type="Proteomes" id="UP000694403"/>
    </source>
</evidence>
<dbReference type="InterPro" id="IPR027417">
    <property type="entry name" value="P-loop_NTPase"/>
</dbReference>
<dbReference type="PANTHER" id="PTHR32341:SF17">
    <property type="entry name" value="IRG-TYPE G DOMAIN-CONTAINING PROTEIN"/>
    <property type="match status" value="1"/>
</dbReference>
<dbReference type="Pfam" id="PF05049">
    <property type="entry name" value="IIGP"/>
    <property type="match status" value="1"/>
</dbReference>
<dbReference type="InterPro" id="IPR051515">
    <property type="entry name" value="IRG"/>
</dbReference>
<dbReference type="GO" id="GO:0005525">
    <property type="term" value="F:GTP binding"/>
    <property type="evidence" value="ECO:0007669"/>
    <property type="project" value="UniProtKB-KW"/>
</dbReference>
<protein>
    <recommendedName>
        <fullName evidence="6">IRG-type G domain-containing protein</fullName>
    </recommendedName>
</protein>
<accession>A0A8C3T5R3</accession>
<dbReference type="InterPro" id="IPR030385">
    <property type="entry name" value="G_IRG_dom"/>
</dbReference>
<dbReference type="Ensembl" id="ENSCSRT00000025480.1">
    <property type="protein sequence ID" value="ENSCSRP00000024430.1"/>
    <property type="gene ID" value="ENSCSRG00000018313.1"/>
</dbReference>
<keyword evidence="4" id="KW-0342">GTP-binding</keyword>
<evidence type="ECO:0000313" key="7">
    <source>
        <dbReference type="Ensembl" id="ENSCSRP00000024430.1"/>
    </source>
</evidence>
<reference evidence="7" key="2">
    <citation type="submission" date="2025-09" db="UniProtKB">
        <authorList>
            <consortium name="Ensembl"/>
        </authorList>
    </citation>
    <scope>IDENTIFICATION</scope>
</reference>
<keyword evidence="8" id="KW-1185">Reference proteome</keyword>
<dbReference type="PROSITE" id="PS51716">
    <property type="entry name" value="G_IRG"/>
    <property type="match status" value="1"/>
</dbReference>
<dbReference type="Proteomes" id="UP000694403">
    <property type="component" value="Unplaced"/>
</dbReference>
<evidence type="ECO:0000256" key="3">
    <source>
        <dbReference type="ARBA" id="ARBA00022801"/>
    </source>
</evidence>
<organism evidence="7 8">
    <name type="scientific">Chelydra serpentina</name>
    <name type="common">Snapping turtle</name>
    <name type="synonym">Testudo serpentina</name>
    <dbReference type="NCBI Taxonomy" id="8475"/>
    <lineage>
        <taxon>Eukaryota</taxon>
        <taxon>Metazoa</taxon>
        <taxon>Chordata</taxon>
        <taxon>Craniata</taxon>
        <taxon>Vertebrata</taxon>
        <taxon>Euteleostomi</taxon>
        <taxon>Archelosauria</taxon>
        <taxon>Testudinata</taxon>
        <taxon>Testudines</taxon>
        <taxon>Cryptodira</taxon>
        <taxon>Durocryptodira</taxon>
        <taxon>Americhelydia</taxon>
        <taxon>Chelydroidea</taxon>
        <taxon>Chelydridae</taxon>
        <taxon>Chelydra</taxon>
    </lineage>
</organism>
<dbReference type="GO" id="GO:0003924">
    <property type="term" value="F:GTPase activity"/>
    <property type="evidence" value="ECO:0007669"/>
    <property type="project" value="TreeGrafter"/>
</dbReference>